<evidence type="ECO:0000313" key="2">
    <source>
        <dbReference type="Proteomes" id="UP001516400"/>
    </source>
</evidence>
<dbReference type="EMBL" id="JABFTP020000185">
    <property type="protein sequence ID" value="KAL3288234.1"/>
    <property type="molecule type" value="Genomic_DNA"/>
</dbReference>
<proteinExistence type="predicted"/>
<dbReference type="Proteomes" id="UP001516400">
    <property type="component" value="Unassembled WGS sequence"/>
</dbReference>
<protein>
    <submittedName>
        <fullName evidence="1">Uncharacterized protein</fullName>
    </submittedName>
</protein>
<evidence type="ECO:0000313" key="1">
    <source>
        <dbReference type="EMBL" id="KAL3288234.1"/>
    </source>
</evidence>
<gene>
    <name evidence="1" type="ORF">HHI36_002683</name>
</gene>
<keyword evidence="2" id="KW-1185">Reference proteome</keyword>
<name>A0ABD2PBP1_9CUCU</name>
<accession>A0ABD2PBP1</accession>
<reference evidence="1 2" key="1">
    <citation type="journal article" date="2021" name="BMC Biol.">
        <title>Horizontally acquired antibacterial genes associated with adaptive radiation of ladybird beetles.</title>
        <authorList>
            <person name="Li H.S."/>
            <person name="Tang X.F."/>
            <person name="Huang Y.H."/>
            <person name="Xu Z.Y."/>
            <person name="Chen M.L."/>
            <person name="Du X.Y."/>
            <person name="Qiu B.Y."/>
            <person name="Chen P.T."/>
            <person name="Zhang W."/>
            <person name="Slipinski A."/>
            <person name="Escalona H.E."/>
            <person name="Waterhouse R.M."/>
            <person name="Zwick A."/>
            <person name="Pang H."/>
        </authorList>
    </citation>
    <scope>NUCLEOTIDE SEQUENCE [LARGE SCALE GENOMIC DNA]</scope>
    <source>
        <strain evidence="1">SYSU2018</strain>
    </source>
</reference>
<dbReference type="AlphaFoldDB" id="A0ABD2PBP1"/>
<comment type="caution">
    <text evidence="1">The sequence shown here is derived from an EMBL/GenBank/DDBJ whole genome shotgun (WGS) entry which is preliminary data.</text>
</comment>
<sequence>MEIDNIVITTDGASVVVKVRKHLPCYQQLCYSHSIQLAVVDVLYNKKPHKEVEQVATDEKPAQEDIIELEEDGLDVDAEPVKMTLMKGPRWNLKERRRTLKAKWSTRIRKDPDKRNERL</sequence>
<organism evidence="1 2">
    <name type="scientific">Cryptolaemus montrouzieri</name>
    <dbReference type="NCBI Taxonomy" id="559131"/>
    <lineage>
        <taxon>Eukaryota</taxon>
        <taxon>Metazoa</taxon>
        <taxon>Ecdysozoa</taxon>
        <taxon>Arthropoda</taxon>
        <taxon>Hexapoda</taxon>
        <taxon>Insecta</taxon>
        <taxon>Pterygota</taxon>
        <taxon>Neoptera</taxon>
        <taxon>Endopterygota</taxon>
        <taxon>Coleoptera</taxon>
        <taxon>Polyphaga</taxon>
        <taxon>Cucujiformia</taxon>
        <taxon>Coccinelloidea</taxon>
        <taxon>Coccinellidae</taxon>
        <taxon>Scymninae</taxon>
        <taxon>Scymnini</taxon>
        <taxon>Cryptolaemus</taxon>
    </lineage>
</organism>